<evidence type="ECO:0000313" key="7">
    <source>
        <dbReference type="Proteomes" id="UP000186040"/>
    </source>
</evidence>
<evidence type="ECO:0000256" key="1">
    <source>
        <dbReference type="ARBA" id="ARBA00022801"/>
    </source>
</evidence>
<dbReference type="PANTHER" id="PTHR14226">
    <property type="entry name" value="NEUROPATHY TARGET ESTERASE/SWISS CHEESE D.MELANOGASTER"/>
    <property type="match status" value="1"/>
</dbReference>
<dbReference type="OrthoDB" id="4080114at2"/>
<dbReference type="EMBL" id="MKQR01000026">
    <property type="protein sequence ID" value="OLR90579.1"/>
    <property type="molecule type" value="Genomic_DNA"/>
</dbReference>
<organism evidence="6 7">
    <name type="scientific">Actinokineospora bangkokensis</name>
    <dbReference type="NCBI Taxonomy" id="1193682"/>
    <lineage>
        <taxon>Bacteria</taxon>
        <taxon>Bacillati</taxon>
        <taxon>Actinomycetota</taxon>
        <taxon>Actinomycetes</taxon>
        <taxon>Pseudonocardiales</taxon>
        <taxon>Pseudonocardiaceae</taxon>
        <taxon>Actinokineospora</taxon>
    </lineage>
</organism>
<keyword evidence="2 4" id="KW-0442">Lipid degradation</keyword>
<dbReference type="InterPro" id="IPR016035">
    <property type="entry name" value="Acyl_Trfase/lysoPLipase"/>
</dbReference>
<dbReference type="Gene3D" id="3.40.1090.10">
    <property type="entry name" value="Cytosolic phospholipase A2 catalytic domain"/>
    <property type="match status" value="1"/>
</dbReference>
<dbReference type="STRING" id="1193682.BJP25_28590"/>
<dbReference type="RefSeq" id="WP_075977250.1">
    <property type="nucleotide sequence ID" value="NZ_MKQR01000026.1"/>
</dbReference>
<gene>
    <name evidence="6" type="ORF">BJP25_28590</name>
</gene>
<feature type="domain" description="PNPLA" evidence="5">
    <location>
        <begin position="25"/>
        <end position="195"/>
    </location>
</feature>
<comment type="caution">
    <text evidence="4">Lacks conserved residue(s) required for the propagation of feature annotation.</text>
</comment>
<evidence type="ECO:0000256" key="2">
    <source>
        <dbReference type="ARBA" id="ARBA00022963"/>
    </source>
</evidence>
<evidence type="ECO:0000256" key="3">
    <source>
        <dbReference type="ARBA" id="ARBA00023098"/>
    </source>
</evidence>
<dbReference type="PROSITE" id="PS51635">
    <property type="entry name" value="PNPLA"/>
    <property type="match status" value="1"/>
</dbReference>
<feature type="short sequence motif" description="GXGXXG" evidence="4">
    <location>
        <begin position="29"/>
        <end position="34"/>
    </location>
</feature>
<dbReference type="GO" id="GO:0016787">
    <property type="term" value="F:hydrolase activity"/>
    <property type="evidence" value="ECO:0007669"/>
    <property type="project" value="UniProtKB-UniRule"/>
</dbReference>
<dbReference type="Pfam" id="PF01734">
    <property type="entry name" value="Patatin"/>
    <property type="match status" value="1"/>
</dbReference>
<evidence type="ECO:0000256" key="4">
    <source>
        <dbReference type="PROSITE-ProRule" id="PRU01161"/>
    </source>
</evidence>
<dbReference type="PANTHER" id="PTHR14226:SF64">
    <property type="entry name" value="PNPLA DOMAIN-CONTAINING PROTEIN"/>
    <property type="match status" value="1"/>
</dbReference>
<protein>
    <recommendedName>
        <fullName evidence="5">PNPLA domain-containing protein</fullName>
    </recommendedName>
</protein>
<feature type="active site" description="Nucleophile" evidence="4">
    <location>
        <position position="60"/>
    </location>
</feature>
<keyword evidence="3 4" id="KW-0443">Lipid metabolism</keyword>
<dbReference type="SUPFAM" id="SSF52151">
    <property type="entry name" value="FabD/lysophospholipase-like"/>
    <property type="match status" value="1"/>
</dbReference>
<dbReference type="Proteomes" id="UP000186040">
    <property type="component" value="Unassembled WGS sequence"/>
</dbReference>
<dbReference type="GO" id="GO:0016042">
    <property type="term" value="P:lipid catabolic process"/>
    <property type="evidence" value="ECO:0007669"/>
    <property type="project" value="UniProtKB-UniRule"/>
</dbReference>
<proteinExistence type="predicted"/>
<keyword evidence="1 4" id="KW-0378">Hydrolase</keyword>
<evidence type="ECO:0000313" key="6">
    <source>
        <dbReference type="EMBL" id="OLR90579.1"/>
    </source>
</evidence>
<comment type="caution">
    <text evidence="6">The sequence shown here is derived from an EMBL/GenBank/DDBJ whole genome shotgun (WGS) entry which is preliminary data.</text>
</comment>
<reference evidence="6 7" key="1">
    <citation type="submission" date="2016-10" db="EMBL/GenBank/DDBJ databases">
        <title>The Draft Genome Sequence of Actinokineospora bangkokensis 44EHWT reveals the biosynthetic pathway of antifungal compounds Thailandins with unusual extender unit butylmalonyl-CoA.</title>
        <authorList>
            <person name="Greule A."/>
            <person name="Intra B."/>
            <person name="Flemming S."/>
            <person name="Rommel M.G."/>
            <person name="Panbangred W."/>
            <person name="Bechthold A."/>
        </authorList>
    </citation>
    <scope>NUCLEOTIDE SEQUENCE [LARGE SCALE GENOMIC DNA]</scope>
    <source>
        <strain evidence="6 7">44EHW</strain>
    </source>
</reference>
<keyword evidence="7" id="KW-1185">Reference proteome</keyword>
<feature type="short sequence motif" description="GXSXG" evidence="4">
    <location>
        <begin position="58"/>
        <end position="62"/>
    </location>
</feature>
<sequence length="299" mass="31599">MHQVLELLRARRAAGTRADGRTLALAVEGGGSRGAFGGGMVLALQELGYSACFDAVYGSSAGALNAAWFLAGQATPEFMGWDDPAVIRRVTNPWRALRLGPVVDTRTLIQDVYEAIPMDFAAVLANPTTYHPLATDTATGRSVDLHPHITDQRTLQLAMRASTGLPLLSGPPVELGGARYVDAGLAEAIPYRTPLAAGCTDVLVLRTRQTGWTAGPPSALEDKVVTAYLNRAAPGALSSWQARERRQAEDDAALADHPAVLEIRPAADAPLVGRLTRKTDLLAAAVHAGREAVRTALKA</sequence>
<name>A0A1Q9LF36_9PSEU</name>
<dbReference type="InterPro" id="IPR050301">
    <property type="entry name" value="NTE"/>
</dbReference>
<dbReference type="InterPro" id="IPR002641">
    <property type="entry name" value="PNPLA_dom"/>
</dbReference>
<feature type="active site" description="Proton acceptor" evidence="4">
    <location>
        <position position="182"/>
    </location>
</feature>
<accession>A0A1Q9LF36</accession>
<dbReference type="AlphaFoldDB" id="A0A1Q9LF36"/>
<evidence type="ECO:0000259" key="5">
    <source>
        <dbReference type="PROSITE" id="PS51635"/>
    </source>
</evidence>